<dbReference type="GO" id="GO:0006825">
    <property type="term" value="P:copper ion transport"/>
    <property type="evidence" value="ECO:0007669"/>
    <property type="project" value="InterPro"/>
</dbReference>
<dbReference type="GO" id="GO:0030313">
    <property type="term" value="C:cell envelope"/>
    <property type="evidence" value="ECO:0007669"/>
    <property type="project" value="UniProtKB-SubCell"/>
</dbReference>
<dbReference type="InterPro" id="IPR032694">
    <property type="entry name" value="CopC/D"/>
</dbReference>
<keyword evidence="6" id="KW-0812">Transmembrane</keyword>
<evidence type="ECO:0000256" key="3">
    <source>
        <dbReference type="ARBA" id="ARBA00022729"/>
    </source>
</evidence>
<gene>
    <name evidence="9" type="ORF">EV207_108115</name>
</gene>
<dbReference type="EMBL" id="SLXK01000008">
    <property type="protein sequence ID" value="TCP29823.1"/>
    <property type="molecule type" value="Genomic_DNA"/>
</dbReference>
<evidence type="ECO:0000256" key="2">
    <source>
        <dbReference type="ARBA" id="ARBA00022723"/>
    </source>
</evidence>
<dbReference type="PANTHER" id="PTHR34820">
    <property type="entry name" value="INNER MEMBRANE PROTEIN YEBZ"/>
    <property type="match status" value="1"/>
</dbReference>
<dbReference type="InterPro" id="IPR014755">
    <property type="entry name" value="Cu-Rt/internalin_Ig-like"/>
</dbReference>
<evidence type="ECO:0000256" key="1">
    <source>
        <dbReference type="ARBA" id="ARBA00004196"/>
    </source>
</evidence>
<proteinExistence type="predicted"/>
<evidence type="ECO:0000256" key="4">
    <source>
        <dbReference type="ARBA" id="ARBA00023008"/>
    </source>
</evidence>
<keyword evidence="6" id="KW-0472">Membrane</keyword>
<dbReference type="InterPro" id="IPR014756">
    <property type="entry name" value="Ig_E-set"/>
</dbReference>
<dbReference type="Proteomes" id="UP000295416">
    <property type="component" value="Unassembled WGS sequence"/>
</dbReference>
<name>A0A4R2P4Y3_9BACL</name>
<dbReference type="GO" id="GO:0005886">
    <property type="term" value="C:plasma membrane"/>
    <property type="evidence" value="ECO:0007669"/>
    <property type="project" value="TreeGrafter"/>
</dbReference>
<dbReference type="PANTHER" id="PTHR34820:SF4">
    <property type="entry name" value="INNER MEMBRANE PROTEIN YEBZ"/>
    <property type="match status" value="1"/>
</dbReference>
<sequence>MIKKISFLFAALFLAAAYGASAHSSLVSSKPAANQTVKQGRSDITLTFDTKVEKVMHLTVTNQKGNTFKTDEPAINKDTITIHTTKPLQTGDYKVTWEIIGGDGHEVKSSMSFKVGTGKTSNGQMKQTEKPKTQSSSMTTTEKKTEKDEKRDEPVFIVLIAGLAIVILTALFIIIKNKRK</sequence>
<feature type="transmembrane region" description="Helical" evidence="6">
    <location>
        <begin position="155"/>
        <end position="175"/>
    </location>
</feature>
<dbReference type="Gene3D" id="2.60.40.1220">
    <property type="match status" value="1"/>
</dbReference>
<organism evidence="9 10">
    <name type="scientific">Scopulibacillus darangshiensis</name>
    <dbReference type="NCBI Taxonomy" id="442528"/>
    <lineage>
        <taxon>Bacteria</taxon>
        <taxon>Bacillati</taxon>
        <taxon>Bacillota</taxon>
        <taxon>Bacilli</taxon>
        <taxon>Bacillales</taxon>
        <taxon>Sporolactobacillaceae</taxon>
        <taxon>Scopulibacillus</taxon>
    </lineage>
</organism>
<dbReference type="GO" id="GO:0042597">
    <property type="term" value="C:periplasmic space"/>
    <property type="evidence" value="ECO:0007669"/>
    <property type="project" value="InterPro"/>
</dbReference>
<dbReference type="SUPFAM" id="SSF81296">
    <property type="entry name" value="E set domains"/>
    <property type="match status" value="1"/>
</dbReference>
<keyword evidence="3 7" id="KW-0732">Signal</keyword>
<feature type="domain" description="CopC" evidence="8">
    <location>
        <begin position="23"/>
        <end position="115"/>
    </location>
</feature>
<evidence type="ECO:0000256" key="7">
    <source>
        <dbReference type="SAM" id="SignalP"/>
    </source>
</evidence>
<evidence type="ECO:0000313" key="9">
    <source>
        <dbReference type="EMBL" id="TCP29823.1"/>
    </source>
</evidence>
<reference evidence="9 10" key="1">
    <citation type="submission" date="2019-03" db="EMBL/GenBank/DDBJ databases">
        <title>Genomic Encyclopedia of Type Strains, Phase IV (KMG-IV): sequencing the most valuable type-strain genomes for metagenomic binning, comparative biology and taxonomic classification.</title>
        <authorList>
            <person name="Goeker M."/>
        </authorList>
    </citation>
    <scope>NUCLEOTIDE SEQUENCE [LARGE SCALE GENOMIC DNA]</scope>
    <source>
        <strain evidence="9 10">DSM 19377</strain>
    </source>
</reference>
<keyword evidence="6" id="KW-1133">Transmembrane helix</keyword>
<feature type="signal peptide" evidence="7">
    <location>
        <begin position="1"/>
        <end position="22"/>
    </location>
</feature>
<comment type="subcellular location">
    <subcellularLocation>
        <location evidence="1">Cell envelope</location>
    </subcellularLocation>
</comment>
<keyword evidence="2" id="KW-0479">Metal-binding</keyword>
<dbReference type="AlphaFoldDB" id="A0A4R2P4Y3"/>
<dbReference type="GO" id="GO:0046688">
    <property type="term" value="P:response to copper ion"/>
    <property type="evidence" value="ECO:0007669"/>
    <property type="project" value="InterPro"/>
</dbReference>
<accession>A0A4R2P4Y3</accession>
<dbReference type="RefSeq" id="WP_165886871.1">
    <property type="nucleotide sequence ID" value="NZ_SLXK01000008.1"/>
</dbReference>
<feature type="chain" id="PRO_5020785297" description="CopC domain-containing protein" evidence="7">
    <location>
        <begin position="23"/>
        <end position="180"/>
    </location>
</feature>
<feature type="region of interest" description="Disordered" evidence="5">
    <location>
        <begin position="113"/>
        <end position="148"/>
    </location>
</feature>
<dbReference type="InterPro" id="IPR007348">
    <property type="entry name" value="CopC_dom"/>
</dbReference>
<dbReference type="GO" id="GO:0005507">
    <property type="term" value="F:copper ion binding"/>
    <property type="evidence" value="ECO:0007669"/>
    <property type="project" value="InterPro"/>
</dbReference>
<evidence type="ECO:0000256" key="6">
    <source>
        <dbReference type="SAM" id="Phobius"/>
    </source>
</evidence>
<keyword evidence="4" id="KW-0186">Copper</keyword>
<dbReference type="Pfam" id="PF04234">
    <property type="entry name" value="CopC"/>
    <property type="match status" value="1"/>
</dbReference>
<evidence type="ECO:0000259" key="8">
    <source>
        <dbReference type="Pfam" id="PF04234"/>
    </source>
</evidence>
<evidence type="ECO:0000313" key="10">
    <source>
        <dbReference type="Proteomes" id="UP000295416"/>
    </source>
</evidence>
<comment type="caution">
    <text evidence="9">The sequence shown here is derived from an EMBL/GenBank/DDBJ whole genome shotgun (WGS) entry which is preliminary data.</text>
</comment>
<evidence type="ECO:0000256" key="5">
    <source>
        <dbReference type="SAM" id="MobiDB-lite"/>
    </source>
</evidence>
<protein>
    <recommendedName>
        <fullName evidence="8">CopC domain-containing protein</fullName>
    </recommendedName>
</protein>
<keyword evidence="10" id="KW-1185">Reference proteome</keyword>